<dbReference type="AlphaFoldDB" id="A0A9Q4PX67"/>
<dbReference type="RefSeq" id="WP_274924894.1">
    <property type="nucleotide sequence ID" value="NZ_JAKELO010000002.1"/>
</dbReference>
<organism evidence="1 2">
    <name type="scientific">Methanogenium marinum</name>
    <dbReference type="NCBI Taxonomy" id="348610"/>
    <lineage>
        <taxon>Archaea</taxon>
        <taxon>Methanobacteriati</taxon>
        <taxon>Methanobacteriota</taxon>
        <taxon>Stenosarchaea group</taxon>
        <taxon>Methanomicrobia</taxon>
        <taxon>Methanomicrobiales</taxon>
        <taxon>Methanomicrobiaceae</taxon>
        <taxon>Methanogenium</taxon>
    </lineage>
</organism>
<name>A0A9Q4PX67_9EURY</name>
<comment type="caution">
    <text evidence="1">The sequence shown here is derived from an EMBL/GenBank/DDBJ whole genome shotgun (WGS) entry which is preliminary data.</text>
</comment>
<dbReference type="EMBL" id="JAKELO010000002">
    <property type="protein sequence ID" value="MDE4908261.1"/>
    <property type="molecule type" value="Genomic_DNA"/>
</dbReference>
<evidence type="ECO:0000313" key="1">
    <source>
        <dbReference type="EMBL" id="MDE4908261.1"/>
    </source>
</evidence>
<reference evidence="1" key="1">
    <citation type="submission" date="2022-01" db="EMBL/GenBank/DDBJ databases">
        <title>Draft genome of Methanogenium marinum DSM 15558.</title>
        <authorList>
            <person name="Chen S.-C."/>
            <person name="You Y.-T."/>
        </authorList>
    </citation>
    <scope>NUCLEOTIDE SEQUENCE</scope>
    <source>
        <strain evidence="1">DSM 15558</strain>
    </source>
</reference>
<protein>
    <submittedName>
        <fullName evidence="1">Uncharacterized protein</fullName>
    </submittedName>
</protein>
<sequence length="116" mass="12218">MVGYPISLAVLLCLVAAAVCVCGCTSDGGVDNPDAVSGTGTVVYNDLEGGFYGIVTDDGTRYLPLNLPDAFAEDNLAITFTGIPRNEVATIQQWGIPLELTEISSEDMTEVLPLFD</sequence>
<proteinExistence type="predicted"/>
<gene>
    <name evidence="1" type="ORF">L0665_06515</name>
</gene>
<accession>A0A9Q4PX67</accession>
<keyword evidence="2" id="KW-1185">Reference proteome</keyword>
<dbReference type="Proteomes" id="UP001143747">
    <property type="component" value="Unassembled WGS sequence"/>
</dbReference>
<evidence type="ECO:0000313" key="2">
    <source>
        <dbReference type="Proteomes" id="UP001143747"/>
    </source>
</evidence>